<organism evidence="2">
    <name type="scientific">marine sediment metagenome</name>
    <dbReference type="NCBI Taxonomy" id="412755"/>
    <lineage>
        <taxon>unclassified sequences</taxon>
        <taxon>metagenomes</taxon>
        <taxon>ecological metagenomes</taxon>
    </lineage>
</organism>
<dbReference type="AlphaFoldDB" id="X1QSG8"/>
<dbReference type="SUPFAM" id="SSF56672">
    <property type="entry name" value="DNA/RNA polymerases"/>
    <property type="match status" value="1"/>
</dbReference>
<reference evidence="2" key="1">
    <citation type="journal article" date="2014" name="Front. Microbiol.">
        <title>High frequency of phylogenetically diverse reductive dehalogenase-homologous genes in deep subseafloor sedimentary metagenomes.</title>
        <authorList>
            <person name="Kawai M."/>
            <person name="Futagami T."/>
            <person name="Toyoda A."/>
            <person name="Takaki Y."/>
            <person name="Nishi S."/>
            <person name="Hori S."/>
            <person name="Arai W."/>
            <person name="Tsubouchi T."/>
            <person name="Morono Y."/>
            <person name="Uchiyama I."/>
            <person name="Ito T."/>
            <person name="Fujiyama A."/>
            <person name="Inagaki F."/>
            <person name="Takami H."/>
        </authorList>
    </citation>
    <scope>NUCLEOTIDE SEQUENCE</scope>
    <source>
        <strain evidence="2">Expedition CK06-06</strain>
    </source>
</reference>
<accession>X1QSG8</accession>
<dbReference type="GO" id="GO:0006281">
    <property type="term" value="P:DNA repair"/>
    <property type="evidence" value="ECO:0007669"/>
    <property type="project" value="InterPro"/>
</dbReference>
<feature type="domain" description="UmuC" evidence="1">
    <location>
        <begin position="11"/>
        <end position="49"/>
    </location>
</feature>
<evidence type="ECO:0000313" key="2">
    <source>
        <dbReference type="EMBL" id="GAI53870.1"/>
    </source>
</evidence>
<dbReference type="InterPro" id="IPR001126">
    <property type="entry name" value="UmuC"/>
</dbReference>
<dbReference type="EMBL" id="BARV01039084">
    <property type="protein sequence ID" value="GAI53870.1"/>
    <property type="molecule type" value="Genomic_DNA"/>
</dbReference>
<proteinExistence type="predicted"/>
<dbReference type="Pfam" id="PF00817">
    <property type="entry name" value="IMS"/>
    <property type="match status" value="1"/>
</dbReference>
<protein>
    <recommendedName>
        <fullName evidence="1">UmuC domain-containing protein</fullName>
    </recommendedName>
</protein>
<dbReference type="PROSITE" id="PS50173">
    <property type="entry name" value="UMUC"/>
    <property type="match status" value="1"/>
</dbReference>
<dbReference type="InterPro" id="IPR043128">
    <property type="entry name" value="Rev_trsase/Diguanyl_cyclase"/>
</dbReference>
<sequence length="68" mass="7618">SGSERLLESPLNIAQEIKRRIKKELDITATVSIAKSKTVAKIAAEQVKKTVKQFKKIQYSANMVTPFN</sequence>
<evidence type="ECO:0000259" key="1">
    <source>
        <dbReference type="PROSITE" id="PS50173"/>
    </source>
</evidence>
<dbReference type="InterPro" id="IPR043502">
    <property type="entry name" value="DNA/RNA_pol_sf"/>
</dbReference>
<gene>
    <name evidence="2" type="ORF">S06H3_60010</name>
</gene>
<name>X1QSG8_9ZZZZ</name>
<dbReference type="Gene3D" id="3.30.70.270">
    <property type="match status" value="1"/>
</dbReference>
<comment type="caution">
    <text evidence="2">The sequence shown here is derived from an EMBL/GenBank/DDBJ whole genome shotgun (WGS) entry which is preliminary data.</text>
</comment>
<feature type="non-terminal residue" evidence="2">
    <location>
        <position position="1"/>
    </location>
</feature>